<dbReference type="Gene3D" id="3.20.20.70">
    <property type="entry name" value="Aldolase class I"/>
    <property type="match status" value="1"/>
</dbReference>
<dbReference type="GO" id="GO:0009228">
    <property type="term" value="P:thiamine biosynthetic process"/>
    <property type="evidence" value="ECO:0007669"/>
    <property type="project" value="UniProtKB-KW"/>
</dbReference>
<comment type="caution">
    <text evidence="4">The sequence shown here is derived from an EMBL/GenBank/DDBJ whole genome shotgun (WGS) entry which is preliminary data.</text>
</comment>
<dbReference type="Proteomes" id="UP000713880">
    <property type="component" value="Unassembled WGS sequence"/>
</dbReference>
<organism evidence="4 5">
    <name type="scientific">Mordavella massiliensis</name>
    <dbReference type="NCBI Taxonomy" id="1871024"/>
    <lineage>
        <taxon>Bacteria</taxon>
        <taxon>Bacillati</taxon>
        <taxon>Bacillota</taxon>
        <taxon>Clostridia</taxon>
        <taxon>Eubacteriales</taxon>
        <taxon>Clostridiaceae</taxon>
        <taxon>Mordavella</taxon>
    </lineage>
</organism>
<evidence type="ECO:0000256" key="1">
    <source>
        <dbReference type="ARBA" id="ARBA00004948"/>
    </source>
</evidence>
<dbReference type="CDD" id="cd00564">
    <property type="entry name" value="TMP_TenI"/>
    <property type="match status" value="1"/>
</dbReference>
<dbReference type="InterPro" id="IPR013785">
    <property type="entry name" value="Aldolase_TIM"/>
</dbReference>
<dbReference type="Pfam" id="PF02581">
    <property type="entry name" value="TMP-TENI"/>
    <property type="match status" value="1"/>
</dbReference>
<dbReference type="GO" id="GO:0004789">
    <property type="term" value="F:thiamine-phosphate diphosphorylase activity"/>
    <property type="evidence" value="ECO:0007669"/>
    <property type="project" value="TreeGrafter"/>
</dbReference>
<dbReference type="InterPro" id="IPR022998">
    <property type="entry name" value="ThiamineP_synth_TenI"/>
</dbReference>
<dbReference type="RefSeq" id="WP_204908547.1">
    <property type="nucleotide sequence ID" value="NZ_JACJLV010000012.1"/>
</dbReference>
<evidence type="ECO:0000313" key="4">
    <source>
        <dbReference type="EMBL" id="MBM6826502.1"/>
    </source>
</evidence>
<name>A0A938X1A1_9CLOT</name>
<evidence type="ECO:0000256" key="2">
    <source>
        <dbReference type="ARBA" id="ARBA00022977"/>
    </source>
</evidence>
<sequence>MYEGIDFTKVIAVSNRHLSRLPYLAQVERILRLHPKAFLLREKDLGEEEYRKLAKQVKKLCDQYQVELIPHFYPATAEALGCGAVHLPLWKYRETSDLYGLRVGVSVHAVEEAKEAVGLGASYLTAGHVFATDCKKGLAPRGLPFLKEICDVAKVPVYGIGGIGPDPEQIRQTLEQGATGVCIMSGMMRI</sequence>
<dbReference type="InterPro" id="IPR036206">
    <property type="entry name" value="ThiamineP_synth_sf"/>
</dbReference>
<protein>
    <submittedName>
        <fullName evidence="4">Thiamine phosphate synthase</fullName>
    </submittedName>
</protein>
<reference evidence="4" key="2">
    <citation type="journal article" date="2021" name="Sci. Rep.">
        <title>The distribution of antibiotic resistance genes in chicken gut microbiota commensals.</title>
        <authorList>
            <person name="Juricova H."/>
            <person name="Matiasovicova J."/>
            <person name="Kubasova T."/>
            <person name="Cejkova D."/>
            <person name="Rychlik I."/>
        </authorList>
    </citation>
    <scope>NUCLEOTIDE SEQUENCE</scope>
    <source>
        <strain evidence="4">An420c</strain>
    </source>
</reference>
<gene>
    <name evidence="4" type="ORF">H6A13_05180</name>
</gene>
<accession>A0A938X1A1</accession>
<evidence type="ECO:0000259" key="3">
    <source>
        <dbReference type="Pfam" id="PF02581"/>
    </source>
</evidence>
<reference evidence="4" key="1">
    <citation type="submission" date="2020-08" db="EMBL/GenBank/DDBJ databases">
        <authorList>
            <person name="Cejkova D."/>
            <person name="Kubasova T."/>
            <person name="Jahodarova E."/>
            <person name="Rychlik I."/>
        </authorList>
    </citation>
    <scope>NUCLEOTIDE SEQUENCE</scope>
    <source>
        <strain evidence="4">An420c</strain>
    </source>
</reference>
<evidence type="ECO:0000313" key="5">
    <source>
        <dbReference type="Proteomes" id="UP000713880"/>
    </source>
</evidence>
<keyword evidence="5" id="KW-1185">Reference proteome</keyword>
<dbReference type="PANTHER" id="PTHR20857:SF15">
    <property type="entry name" value="THIAMINE-PHOSPHATE SYNTHASE"/>
    <property type="match status" value="1"/>
</dbReference>
<feature type="domain" description="Thiamine phosphate synthase/TenI" evidence="3">
    <location>
        <begin position="12"/>
        <end position="186"/>
    </location>
</feature>
<dbReference type="EMBL" id="JACJLV010000012">
    <property type="protein sequence ID" value="MBM6826502.1"/>
    <property type="molecule type" value="Genomic_DNA"/>
</dbReference>
<dbReference type="SUPFAM" id="SSF51391">
    <property type="entry name" value="Thiamin phosphate synthase"/>
    <property type="match status" value="1"/>
</dbReference>
<dbReference type="AlphaFoldDB" id="A0A938X1A1"/>
<dbReference type="PANTHER" id="PTHR20857">
    <property type="entry name" value="THIAMINE-PHOSPHATE PYROPHOSPHORYLASE"/>
    <property type="match status" value="1"/>
</dbReference>
<comment type="pathway">
    <text evidence="1">Cofactor biosynthesis; thiamine diphosphate biosynthesis.</text>
</comment>
<proteinExistence type="predicted"/>
<keyword evidence="2" id="KW-0784">Thiamine biosynthesis</keyword>
<dbReference type="GO" id="GO:0005737">
    <property type="term" value="C:cytoplasm"/>
    <property type="evidence" value="ECO:0007669"/>
    <property type="project" value="TreeGrafter"/>
</dbReference>